<name>R8B5T8_9GAMM</name>
<dbReference type="AlphaFoldDB" id="R8B5T8"/>
<protein>
    <submittedName>
        <fullName evidence="1">Uncharacterized protein</fullName>
    </submittedName>
</protein>
<dbReference type="EMBL" id="ASAD01000002">
    <property type="protein sequence ID" value="EON93983.1"/>
    <property type="molecule type" value="Genomic_DNA"/>
</dbReference>
<evidence type="ECO:0000313" key="2">
    <source>
        <dbReference type="Proteomes" id="UP000016540"/>
    </source>
</evidence>
<organism evidence="1 2">
    <name type="scientific">Marinobacter lipolyticus SM19</name>
    <dbReference type="NCBI Taxonomy" id="1318628"/>
    <lineage>
        <taxon>Bacteria</taxon>
        <taxon>Pseudomonadati</taxon>
        <taxon>Pseudomonadota</taxon>
        <taxon>Gammaproteobacteria</taxon>
        <taxon>Pseudomonadales</taxon>
        <taxon>Marinobacteraceae</taxon>
        <taxon>Marinobacter</taxon>
    </lineage>
</organism>
<evidence type="ECO:0000313" key="1">
    <source>
        <dbReference type="EMBL" id="EON93983.1"/>
    </source>
</evidence>
<dbReference type="HOGENOM" id="CLU_2826064_0_0_6"/>
<accession>R8B5T8</accession>
<dbReference type="Proteomes" id="UP000016540">
    <property type="component" value="Unassembled WGS sequence"/>
</dbReference>
<gene>
    <name evidence="1" type="ORF">MARLIPOL_00488</name>
</gene>
<comment type="caution">
    <text evidence="1">The sequence shown here is derived from an EMBL/GenBank/DDBJ whole genome shotgun (WGS) entry which is preliminary data.</text>
</comment>
<keyword evidence="2" id="KW-1185">Reference proteome</keyword>
<reference evidence="1 2" key="1">
    <citation type="journal article" date="2013" name="Genome Announc.">
        <title>Draft Genome Sequence of the Moderately Halophilic Bacterium Marinobacter lipolyticus Strain SM19.</title>
        <authorList>
            <person name="Papke R.T."/>
            <person name="de la Haba R.R."/>
            <person name="Infante-Dominguez C."/>
            <person name="Perez D."/>
            <person name="Sanchez-Porro C."/>
            <person name="Lapierre P."/>
            <person name="Ventosa A."/>
        </authorList>
    </citation>
    <scope>NUCLEOTIDE SEQUENCE [LARGE SCALE GENOMIC DNA]</scope>
    <source>
        <strain evidence="1 2">SM19</strain>
    </source>
</reference>
<sequence>MAQIPFTGMHQDGCTDAAKAMRLRFTLLSTKGKDEKRVPDVPKIAPIIKIKSSYFHQKPGGVCALT</sequence>
<dbReference type="STRING" id="1318628.MARLIPOL_00488"/>
<proteinExistence type="predicted"/>